<evidence type="ECO:0000256" key="1">
    <source>
        <dbReference type="SAM" id="MobiDB-lite"/>
    </source>
</evidence>
<feature type="region of interest" description="Disordered" evidence="1">
    <location>
        <begin position="132"/>
        <end position="187"/>
    </location>
</feature>
<feature type="non-terminal residue" evidence="2">
    <location>
        <position position="289"/>
    </location>
</feature>
<comment type="caution">
    <text evidence="2">The sequence shown here is derived from an EMBL/GenBank/DDBJ whole genome shotgun (WGS) entry which is preliminary data.</text>
</comment>
<reference evidence="2" key="2">
    <citation type="submission" date="2021-08" db="EMBL/GenBank/DDBJ databases">
        <authorList>
            <person name="Gostincar C."/>
            <person name="Sun X."/>
            <person name="Song Z."/>
            <person name="Gunde-Cimerman N."/>
        </authorList>
    </citation>
    <scope>NUCLEOTIDE SEQUENCE</scope>
    <source>
        <strain evidence="2">EXF-9911</strain>
    </source>
</reference>
<evidence type="ECO:0000313" key="2">
    <source>
        <dbReference type="EMBL" id="KAG9687806.1"/>
    </source>
</evidence>
<sequence>MADHKKNPKLKTPREQQSYNSVSDQRFYNSDDEELKPADGGRIEHQVNDHDYTIIHRPLSLPLHTTTTTQPLAPSLLSPFNPSKAELVGHNHVRSEMPAARMTRGPEYEQGAMRAMETTMHLAQIVRMSSGVVADEEKESDEATMVAKGKAEVEDDTEEGQEGQDDEEGEKEKGENNGEDVAEHGKSRMFKHGLETLNKEYWDDSNRIVDAWMDRYFQLGGDAGAVTASGSGRHSTLGRLNNPDGFETPRQAPDAPVSPSTVVLGTVRRVRVIDELHAASRGTGGVKLA</sequence>
<evidence type="ECO:0000313" key="3">
    <source>
        <dbReference type="Proteomes" id="UP000779574"/>
    </source>
</evidence>
<feature type="compositionally biased region" description="Polar residues" evidence="1">
    <location>
        <begin position="15"/>
        <end position="28"/>
    </location>
</feature>
<dbReference type="Proteomes" id="UP000779574">
    <property type="component" value="Unassembled WGS sequence"/>
</dbReference>
<proteinExistence type="predicted"/>
<gene>
    <name evidence="2" type="ORF">KCU76_g10062</name>
</gene>
<organism evidence="2 3">
    <name type="scientific">Aureobasidium melanogenum</name>
    <name type="common">Aureobasidium pullulans var. melanogenum</name>
    <dbReference type="NCBI Taxonomy" id="46634"/>
    <lineage>
        <taxon>Eukaryota</taxon>
        <taxon>Fungi</taxon>
        <taxon>Dikarya</taxon>
        <taxon>Ascomycota</taxon>
        <taxon>Pezizomycotina</taxon>
        <taxon>Dothideomycetes</taxon>
        <taxon>Dothideomycetidae</taxon>
        <taxon>Dothideales</taxon>
        <taxon>Saccotheciaceae</taxon>
        <taxon>Aureobasidium</taxon>
    </lineage>
</organism>
<accession>A0A9P8J6M0</accession>
<name>A0A9P8J6M0_AURME</name>
<feature type="compositionally biased region" description="Basic residues" evidence="1">
    <location>
        <begin position="1"/>
        <end position="11"/>
    </location>
</feature>
<feature type="compositionally biased region" description="Basic and acidic residues" evidence="1">
    <location>
        <begin position="170"/>
        <end position="187"/>
    </location>
</feature>
<reference evidence="2" key="1">
    <citation type="journal article" date="2021" name="J Fungi (Basel)">
        <title>Virulence traits and population genomics of the black yeast Aureobasidium melanogenum.</title>
        <authorList>
            <person name="Cernosa A."/>
            <person name="Sun X."/>
            <person name="Gostincar C."/>
            <person name="Fang C."/>
            <person name="Gunde-Cimerman N."/>
            <person name="Song Z."/>
        </authorList>
    </citation>
    <scope>NUCLEOTIDE SEQUENCE</scope>
    <source>
        <strain evidence="2">EXF-9911</strain>
    </source>
</reference>
<protein>
    <submittedName>
        <fullName evidence="2">Uncharacterized protein</fullName>
    </submittedName>
</protein>
<dbReference type="OrthoDB" id="3923029at2759"/>
<dbReference type="EMBL" id="JAHFXF010000435">
    <property type="protein sequence ID" value="KAG9687806.1"/>
    <property type="molecule type" value="Genomic_DNA"/>
</dbReference>
<dbReference type="AlphaFoldDB" id="A0A9P8J6M0"/>
<feature type="compositionally biased region" description="Acidic residues" evidence="1">
    <location>
        <begin position="153"/>
        <end position="169"/>
    </location>
</feature>
<feature type="region of interest" description="Disordered" evidence="1">
    <location>
        <begin position="1"/>
        <end position="43"/>
    </location>
</feature>